<comment type="caution">
    <text evidence="1">The sequence shown here is derived from an EMBL/GenBank/DDBJ whole genome shotgun (WGS) entry which is preliminary data.</text>
</comment>
<accession>A0A9P9EMQ6</accession>
<dbReference type="Proteomes" id="UP000717696">
    <property type="component" value="Unassembled WGS sequence"/>
</dbReference>
<dbReference type="OrthoDB" id="5084940at2759"/>
<sequence length="326" mass="35678">MSPKEKPSFYLYSNGYSPERITLGSLVFRNYANPDHRCVSLPQIDENELVSQKLASITNVNGCWATTKSSKYGLGVQALDFVSVTSTYARSLQKIILAEKGRRVVLNDPEKFFEDRVLQNPDIRKKLAIWLTTAKGSYVLRKATFQKPKIYCVTGRYELTGVRARISSSSDVALDAVVSPEVIGAASGIPIGLQIGPFSDGKSLVATVAMPETGIWAARFHQLDVGYIRSALNSPASLPGVISLRPDVTDPSGGLMGGTDPDGEVLGDKELTGSDTLFATVARLRMQESVEEMEEDYMEEDDYAKLFDEAEQLIEEDAAASDEDDE</sequence>
<dbReference type="EMBL" id="JAGMUU010000014">
    <property type="protein sequence ID" value="KAH7139871.1"/>
    <property type="molecule type" value="Genomic_DNA"/>
</dbReference>
<dbReference type="AlphaFoldDB" id="A0A9P9EMQ6"/>
<evidence type="ECO:0000313" key="1">
    <source>
        <dbReference type="EMBL" id="KAH7139871.1"/>
    </source>
</evidence>
<proteinExistence type="predicted"/>
<gene>
    <name evidence="1" type="ORF">B0J13DRAFT_527533</name>
</gene>
<reference evidence="1" key="1">
    <citation type="journal article" date="2021" name="Nat. Commun.">
        <title>Genetic determinants of endophytism in the Arabidopsis root mycobiome.</title>
        <authorList>
            <person name="Mesny F."/>
            <person name="Miyauchi S."/>
            <person name="Thiergart T."/>
            <person name="Pickel B."/>
            <person name="Atanasova L."/>
            <person name="Karlsson M."/>
            <person name="Huettel B."/>
            <person name="Barry K.W."/>
            <person name="Haridas S."/>
            <person name="Chen C."/>
            <person name="Bauer D."/>
            <person name="Andreopoulos W."/>
            <person name="Pangilinan J."/>
            <person name="LaButti K."/>
            <person name="Riley R."/>
            <person name="Lipzen A."/>
            <person name="Clum A."/>
            <person name="Drula E."/>
            <person name="Henrissat B."/>
            <person name="Kohler A."/>
            <person name="Grigoriev I.V."/>
            <person name="Martin F.M."/>
            <person name="Hacquard S."/>
        </authorList>
    </citation>
    <scope>NUCLEOTIDE SEQUENCE</scope>
    <source>
        <strain evidence="1">MPI-CAGE-AT-0021</strain>
    </source>
</reference>
<keyword evidence="2" id="KW-1185">Reference proteome</keyword>
<name>A0A9P9EMQ6_9HYPO</name>
<evidence type="ECO:0000313" key="2">
    <source>
        <dbReference type="Proteomes" id="UP000717696"/>
    </source>
</evidence>
<organism evidence="1 2">
    <name type="scientific">Dactylonectria estremocensis</name>
    <dbReference type="NCBI Taxonomy" id="1079267"/>
    <lineage>
        <taxon>Eukaryota</taxon>
        <taxon>Fungi</taxon>
        <taxon>Dikarya</taxon>
        <taxon>Ascomycota</taxon>
        <taxon>Pezizomycotina</taxon>
        <taxon>Sordariomycetes</taxon>
        <taxon>Hypocreomycetidae</taxon>
        <taxon>Hypocreales</taxon>
        <taxon>Nectriaceae</taxon>
        <taxon>Dactylonectria</taxon>
    </lineage>
</organism>
<protein>
    <submittedName>
        <fullName evidence="1">Uncharacterized protein</fullName>
    </submittedName>
</protein>